<keyword evidence="1" id="KW-0812">Transmembrane</keyword>
<keyword evidence="1" id="KW-1133">Transmembrane helix</keyword>
<sequence>IHLAVTVKIITFIICLFLILNIITIILSFSLEPRVSSNSKMRQ</sequence>
<feature type="non-terminal residue" evidence="2">
    <location>
        <position position="1"/>
    </location>
</feature>
<gene>
    <name evidence="2" type="ORF">RRG08_053930</name>
</gene>
<evidence type="ECO:0000313" key="3">
    <source>
        <dbReference type="Proteomes" id="UP001283361"/>
    </source>
</evidence>
<protein>
    <submittedName>
        <fullName evidence="2">Uncharacterized protein</fullName>
    </submittedName>
</protein>
<organism evidence="2 3">
    <name type="scientific">Elysia crispata</name>
    <name type="common">lettuce slug</name>
    <dbReference type="NCBI Taxonomy" id="231223"/>
    <lineage>
        <taxon>Eukaryota</taxon>
        <taxon>Metazoa</taxon>
        <taxon>Spiralia</taxon>
        <taxon>Lophotrochozoa</taxon>
        <taxon>Mollusca</taxon>
        <taxon>Gastropoda</taxon>
        <taxon>Heterobranchia</taxon>
        <taxon>Euthyneura</taxon>
        <taxon>Panpulmonata</taxon>
        <taxon>Sacoglossa</taxon>
        <taxon>Placobranchoidea</taxon>
        <taxon>Plakobranchidae</taxon>
        <taxon>Elysia</taxon>
    </lineage>
</organism>
<proteinExistence type="predicted"/>
<keyword evidence="3" id="KW-1185">Reference proteome</keyword>
<name>A0AAE0ZE70_9GAST</name>
<evidence type="ECO:0000256" key="1">
    <source>
        <dbReference type="SAM" id="Phobius"/>
    </source>
</evidence>
<dbReference type="AlphaFoldDB" id="A0AAE0ZE70"/>
<keyword evidence="1" id="KW-0472">Membrane</keyword>
<dbReference type="EMBL" id="JAWDGP010004106">
    <property type="protein sequence ID" value="KAK3767784.1"/>
    <property type="molecule type" value="Genomic_DNA"/>
</dbReference>
<evidence type="ECO:0000313" key="2">
    <source>
        <dbReference type="EMBL" id="KAK3767784.1"/>
    </source>
</evidence>
<comment type="caution">
    <text evidence="2">The sequence shown here is derived from an EMBL/GenBank/DDBJ whole genome shotgun (WGS) entry which is preliminary data.</text>
</comment>
<accession>A0AAE0ZE70</accession>
<reference evidence="2" key="1">
    <citation type="journal article" date="2023" name="G3 (Bethesda)">
        <title>A reference genome for the long-term kleptoplast-retaining sea slug Elysia crispata morphotype clarki.</title>
        <authorList>
            <person name="Eastman K.E."/>
            <person name="Pendleton A.L."/>
            <person name="Shaikh M.A."/>
            <person name="Suttiyut T."/>
            <person name="Ogas R."/>
            <person name="Tomko P."/>
            <person name="Gavelis G."/>
            <person name="Widhalm J.R."/>
            <person name="Wisecaver J.H."/>
        </authorList>
    </citation>
    <scope>NUCLEOTIDE SEQUENCE</scope>
    <source>
        <strain evidence="2">ECLA1</strain>
    </source>
</reference>
<feature type="transmembrane region" description="Helical" evidence="1">
    <location>
        <begin position="6"/>
        <end position="31"/>
    </location>
</feature>
<dbReference type="Proteomes" id="UP001283361">
    <property type="component" value="Unassembled WGS sequence"/>
</dbReference>